<sequence>MFSLVSLLQSGPDERTIPGNTIAVQADMAFSGLTMFGTAFLSKFECSQMPHPVWSFNDKPINEAAVGPLGKELFEREQDDLLSDLKDIPKKACDRRVIL</sequence>
<name>A0A427B346_ENSVE</name>
<dbReference type="EMBL" id="AMZH03000603">
    <property type="protein sequence ID" value="RRT82895.1"/>
    <property type="molecule type" value="Genomic_DNA"/>
</dbReference>
<proteinExistence type="predicted"/>
<dbReference type="Gene3D" id="3.40.50.300">
    <property type="entry name" value="P-loop containing nucleotide triphosphate hydrolases"/>
    <property type="match status" value="1"/>
</dbReference>
<organism evidence="1 2">
    <name type="scientific">Ensete ventricosum</name>
    <name type="common">Abyssinian banana</name>
    <name type="synonym">Musa ensete</name>
    <dbReference type="NCBI Taxonomy" id="4639"/>
    <lineage>
        <taxon>Eukaryota</taxon>
        <taxon>Viridiplantae</taxon>
        <taxon>Streptophyta</taxon>
        <taxon>Embryophyta</taxon>
        <taxon>Tracheophyta</taxon>
        <taxon>Spermatophyta</taxon>
        <taxon>Magnoliopsida</taxon>
        <taxon>Liliopsida</taxon>
        <taxon>Zingiberales</taxon>
        <taxon>Musaceae</taxon>
        <taxon>Ensete</taxon>
    </lineage>
</organism>
<dbReference type="AlphaFoldDB" id="A0A427B346"/>
<gene>
    <name evidence="1" type="ORF">B296_00014747</name>
</gene>
<accession>A0A427B346</accession>
<reference evidence="1 2" key="1">
    <citation type="journal article" date="2014" name="Agronomy (Basel)">
        <title>A Draft Genome Sequence for Ensete ventricosum, the Drought-Tolerant Tree Against Hunger.</title>
        <authorList>
            <person name="Harrison J."/>
            <person name="Moore K.A."/>
            <person name="Paszkiewicz K."/>
            <person name="Jones T."/>
            <person name="Grant M."/>
            <person name="Ambacheew D."/>
            <person name="Muzemil S."/>
            <person name="Studholme D.J."/>
        </authorList>
    </citation>
    <scope>NUCLEOTIDE SEQUENCE [LARGE SCALE GENOMIC DNA]</scope>
</reference>
<dbReference type="Proteomes" id="UP000287651">
    <property type="component" value="Unassembled WGS sequence"/>
</dbReference>
<comment type="caution">
    <text evidence="1">The sequence shown here is derived from an EMBL/GenBank/DDBJ whole genome shotgun (WGS) entry which is preliminary data.</text>
</comment>
<evidence type="ECO:0000313" key="2">
    <source>
        <dbReference type="Proteomes" id="UP000287651"/>
    </source>
</evidence>
<evidence type="ECO:0000313" key="1">
    <source>
        <dbReference type="EMBL" id="RRT82895.1"/>
    </source>
</evidence>
<dbReference type="InterPro" id="IPR027417">
    <property type="entry name" value="P-loop_NTPase"/>
</dbReference>
<protein>
    <submittedName>
        <fullName evidence="1">Uncharacterized protein</fullName>
    </submittedName>
</protein>